<proteinExistence type="predicted"/>
<accession>A0ABT7BGV2</accession>
<dbReference type="EMBL" id="JAQPOK010000046">
    <property type="protein sequence ID" value="MDJ1178410.1"/>
    <property type="molecule type" value="Genomic_DNA"/>
</dbReference>
<reference evidence="1 2" key="1">
    <citation type="submission" date="2023-01" db="EMBL/GenBank/DDBJ databases">
        <title>Novel diversity within Roseofilum (Cyanobacteria; Desertifilaceae) from marine benthic mats with descriptions of four novel species.</title>
        <authorList>
            <person name="Wang Y."/>
            <person name="Berthold D.E."/>
            <person name="Hu J."/>
            <person name="Lefler F.W."/>
            <person name="Laughinghouse H.D. IV."/>
        </authorList>
    </citation>
    <scope>NUCLEOTIDE SEQUENCE [LARGE SCALE GENOMIC DNA]</scope>
    <source>
        <strain evidence="1 2">BLCC-M91</strain>
    </source>
</reference>
<keyword evidence="2" id="KW-1185">Reference proteome</keyword>
<gene>
    <name evidence="1" type="ORF">PJF56_06005</name>
</gene>
<evidence type="ECO:0000313" key="2">
    <source>
        <dbReference type="Proteomes" id="UP001231370"/>
    </source>
</evidence>
<protein>
    <submittedName>
        <fullName evidence="1">Uncharacterized protein</fullName>
    </submittedName>
</protein>
<organism evidence="1 2">
    <name type="scientific">Roseofilum halophilum BLCC-M91</name>
    <dbReference type="NCBI Taxonomy" id="3022259"/>
    <lineage>
        <taxon>Bacteria</taxon>
        <taxon>Bacillati</taxon>
        <taxon>Cyanobacteriota</taxon>
        <taxon>Cyanophyceae</taxon>
        <taxon>Desertifilales</taxon>
        <taxon>Desertifilaceae</taxon>
        <taxon>Roseofilum</taxon>
        <taxon>Roseofilum halophilum</taxon>
    </lineage>
</organism>
<sequence length="46" mass="5249">MGNWKTILQNLDYRTSLQRQELYRERDAPTPVISTNSRSAGILPAS</sequence>
<name>A0ABT7BGV2_9CYAN</name>
<dbReference type="RefSeq" id="WP_283761728.1">
    <property type="nucleotide sequence ID" value="NZ_JAQPOK010000046.1"/>
</dbReference>
<evidence type="ECO:0000313" key="1">
    <source>
        <dbReference type="EMBL" id="MDJ1178410.1"/>
    </source>
</evidence>
<comment type="caution">
    <text evidence="1">The sequence shown here is derived from an EMBL/GenBank/DDBJ whole genome shotgun (WGS) entry which is preliminary data.</text>
</comment>
<dbReference type="Proteomes" id="UP001231370">
    <property type="component" value="Unassembled WGS sequence"/>
</dbReference>